<keyword evidence="2 7" id="KW-0597">Phosphoprotein</keyword>
<dbReference type="InterPro" id="IPR001789">
    <property type="entry name" value="Sig_transdc_resp-reg_receiver"/>
</dbReference>
<dbReference type="SMART" id="SM00448">
    <property type="entry name" value="REC"/>
    <property type="match status" value="1"/>
</dbReference>
<dbReference type="PANTHER" id="PTHR43214">
    <property type="entry name" value="TWO-COMPONENT RESPONSE REGULATOR"/>
    <property type="match status" value="1"/>
</dbReference>
<comment type="caution">
    <text evidence="10">The sequence shown here is derived from an EMBL/GenBank/DDBJ whole genome shotgun (WGS) entry which is preliminary data.</text>
</comment>
<gene>
    <name evidence="10" type="ORF">KKC1_19820</name>
</gene>
<feature type="modified residue" description="4-aspartylphosphate" evidence="7">
    <location>
        <position position="56"/>
    </location>
</feature>
<feature type="domain" description="Response regulatory" evidence="9">
    <location>
        <begin position="5"/>
        <end position="121"/>
    </location>
</feature>
<dbReference type="FunFam" id="1.10.10.10:FF:000153">
    <property type="entry name" value="LuxR family transcriptional regulator"/>
    <property type="match status" value="1"/>
</dbReference>
<dbReference type="GO" id="GO:0000160">
    <property type="term" value="P:phosphorelay signal transduction system"/>
    <property type="evidence" value="ECO:0007669"/>
    <property type="project" value="InterPro"/>
</dbReference>
<evidence type="ECO:0000256" key="5">
    <source>
        <dbReference type="ARBA" id="ARBA00023163"/>
    </source>
</evidence>
<keyword evidence="11" id="KW-1185">Reference proteome</keyword>
<proteinExistence type="predicted"/>
<dbReference type="GO" id="GO:0003677">
    <property type="term" value="F:DNA binding"/>
    <property type="evidence" value="ECO:0007669"/>
    <property type="project" value="UniProtKB-KW"/>
</dbReference>
<dbReference type="Gene3D" id="3.40.50.2300">
    <property type="match status" value="1"/>
</dbReference>
<evidence type="ECO:0000313" key="10">
    <source>
        <dbReference type="EMBL" id="GAW92833.1"/>
    </source>
</evidence>
<dbReference type="GO" id="GO:0006355">
    <property type="term" value="P:regulation of DNA-templated transcription"/>
    <property type="evidence" value="ECO:0007669"/>
    <property type="project" value="InterPro"/>
</dbReference>
<dbReference type="EMBL" id="BDGJ01000101">
    <property type="protein sequence ID" value="GAW92833.1"/>
    <property type="molecule type" value="Genomic_DNA"/>
</dbReference>
<dbReference type="CDD" id="cd17535">
    <property type="entry name" value="REC_NarL-like"/>
    <property type="match status" value="1"/>
</dbReference>
<dbReference type="PROSITE" id="PS50043">
    <property type="entry name" value="HTH_LUXR_2"/>
    <property type="match status" value="1"/>
</dbReference>
<dbReference type="AlphaFoldDB" id="A0A1Z5HTG2"/>
<keyword evidence="5" id="KW-0804">Transcription</keyword>
<keyword evidence="4 10" id="KW-0238">DNA-binding</keyword>
<evidence type="ECO:0000256" key="6">
    <source>
        <dbReference type="ARBA" id="ARBA00024867"/>
    </source>
</evidence>
<dbReference type="InterPro" id="IPR000792">
    <property type="entry name" value="Tscrpt_reg_LuxR_C"/>
</dbReference>
<evidence type="ECO:0000259" key="8">
    <source>
        <dbReference type="PROSITE" id="PS50043"/>
    </source>
</evidence>
<evidence type="ECO:0000259" key="9">
    <source>
        <dbReference type="PROSITE" id="PS50110"/>
    </source>
</evidence>
<dbReference type="Proteomes" id="UP000197032">
    <property type="component" value="Unassembled WGS sequence"/>
</dbReference>
<evidence type="ECO:0000256" key="7">
    <source>
        <dbReference type="PROSITE-ProRule" id="PRU00169"/>
    </source>
</evidence>
<evidence type="ECO:0000256" key="4">
    <source>
        <dbReference type="ARBA" id="ARBA00023125"/>
    </source>
</evidence>
<evidence type="ECO:0000256" key="1">
    <source>
        <dbReference type="ARBA" id="ARBA00018672"/>
    </source>
</evidence>
<dbReference type="PANTHER" id="PTHR43214:SF39">
    <property type="entry name" value="TRANSCRIPTIONAL REGULATORY PROTEIN DEGU"/>
    <property type="match status" value="1"/>
</dbReference>
<accession>A0A1Z5HTG2</accession>
<name>A0A1Z5HTG2_9FIRM</name>
<evidence type="ECO:0000256" key="3">
    <source>
        <dbReference type="ARBA" id="ARBA00023015"/>
    </source>
</evidence>
<evidence type="ECO:0000256" key="2">
    <source>
        <dbReference type="ARBA" id="ARBA00022553"/>
    </source>
</evidence>
<sequence length="216" mass="24441">MEVIKVLIADDHSLIREGLRKILLLEPRIVICGEASDGQEAVELTRRYRPDIVLMDINMPNVNGLEATRLIKREFPSTKVIVLTIHDDEEYVTELFKAGASGYVLKDIDAHDLIKVVLEVAEGKPALHPSLTPKVIHGLQQLAKEKEMVQSPPLTKREVEILKLIAQGFSNREIGEKLFISEKTVKNHITNIFRKIKVEDRTQAALYAVKHKLVEL</sequence>
<dbReference type="InterPro" id="IPR011006">
    <property type="entry name" value="CheY-like_superfamily"/>
</dbReference>
<dbReference type="OrthoDB" id="9779069at2"/>
<dbReference type="SMART" id="SM00421">
    <property type="entry name" value="HTH_LUXR"/>
    <property type="match status" value="1"/>
</dbReference>
<feature type="domain" description="HTH luxR-type" evidence="8">
    <location>
        <begin position="147"/>
        <end position="212"/>
    </location>
</feature>
<keyword evidence="3" id="KW-0805">Transcription regulation</keyword>
<reference evidence="11" key="1">
    <citation type="journal article" date="2017" name="Appl. Environ. Microbiol.">
        <title>Genomic analysis of Calderihabitans maritimus KKC1, a thermophilic hydrogenogenic carboxydotrophic bacterium isolated from marine sediment.</title>
        <authorList>
            <person name="Omae K."/>
            <person name="Yoneda Y."/>
            <person name="Fukuyama Y."/>
            <person name="Yoshida T."/>
            <person name="Sako Y."/>
        </authorList>
    </citation>
    <scope>NUCLEOTIDE SEQUENCE [LARGE SCALE GENOMIC DNA]</scope>
    <source>
        <strain evidence="11">KKC1</strain>
    </source>
</reference>
<dbReference type="PRINTS" id="PR00038">
    <property type="entry name" value="HTHLUXR"/>
</dbReference>
<dbReference type="SUPFAM" id="SSF46894">
    <property type="entry name" value="C-terminal effector domain of the bipartite response regulators"/>
    <property type="match status" value="1"/>
</dbReference>
<dbReference type="Pfam" id="PF00072">
    <property type="entry name" value="Response_reg"/>
    <property type="match status" value="1"/>
</dbReference>
<dbReference type="SUPFAM" id="SSF52172">
    <property type="entry name" value="CheY-like"/>
    <property type="match status" value="1"/>
</dbReference>
<dbReference type="Pfam" id="PF00196">
    <property type="entry name" value="GerE"/>
    <property type="match status" value="1"/>
</dbReference>
<organism evidence="10 11">
    <name type="scientific">Calderihabitans maritimus</name>
    <dbReference type="NCBI Taxonomy" id="1246530"/>
    <lineage>
        <taxon>Bacteria</taxon>
        <taxon>Bacillati</taxon>
        <taxon>Bacillota</taxon>
        <taxon>Clostridia</taxon>
        <taxon>Neomoorellales</taxon>
        <taxon>Calderihabitantaceae</taxon>
        <taxon>Calderihabitans</taxon>
    </lineage>
</organism>
<dbReference type="InterPro" id="IPR016032">
    <property type="entry name" value="Sig_transdc_resp-reg_C-effctor"/>
</dbReference>
<evidence type="ECO:0000313" key="11">
    <source>
        <dbReference type="Proteomes" id="UP000197032"/>
    </source>
</evidence>
<dbReference type="RefSeq" id="WP_088554098.1">
    <property type="nucleotide sequence ID" value="NZ_BDGJ01000101.1"/>
</dbReference>
<dbReference type="PROSITE" id="PS00622">
    <property type="entry name" value="HTH_LUXR_1"/>
    <property type="match status" value="1"/>
</dbReference>
<dbReference type="InterPro" id="IPR058245">
    <property type="entry name" value="NreC/VraR/RcsB-like_REC"/>
</dbReference>
<dbReference type="InterPro" id="IPR039420">
    <property type="entry name" value="WalR-like"/>
</dbReference>
<protein>
    <recommendedName>
        <fullName evidence="1">Stage 0 sporulation protein A homolog</fullName>
    </recommendedName>
</protein>
<comment type="function">
    <text evidence="6">May play the central regulatory role in sporulation. It may be an element of the effector pathway responsible for the activation of sporulation genes in response to nutritional stress. Spo0A may act in concert with spo0H (a sigma factor) to control the expression of some genes that are critical to the sporulation process.</text>
</comment>
<dbReference type="PROSITE" id="PS50110">
    <property type="entry name" value="RESPONSE_REGULATORY"/>
    <property type="match status" value="1"/>
</dbReference>
<dbReference type="CDD" id="cd06170">
    <property type="entry name" value="LuxR_C_like"/>
    <property type="match status" value="1"/>
</dbReference>